<evidence type="ECO:0000256" key="1">
    <source>
        <dbReference type="SAM" id="Phobius"/>
    </source>
</evidence>
<dbReference type="Proteomes" id="UP000659697">
    <property type="component" value="Unassembled WGS sequence"/>
</dbReference>
<evidence type="ECO:0000313" key="3">
    <source>
        <dbReference type="Proteomes" id="UP000659697"/>
    </source>
</evidence>
<sequence>MAVNSRLYLSFALISLLMIETLFLGNSFSLQWHSPKLMYQVSAYLVPVKLALTGLALWWLSGMLLTGWRKYARVVFASVAVMHMALLSLVCASYIFLDFAPQAKQYRLQGNIAVYTADPGAMGRAYHYFSYVCRNDYGFYQLTPISRLNWLGEFEFTEQHGELVITGSAAGTEPIRLAIAQYQCS</sequence>
<keyword evidence="3" id="KW-1185">Reference proteome</keyword>
<feature type="transmembrane region" description="Helical" evidence="1">
    <location>
        <begin position="71"/>
        <end position="97"/>
    </location>
</feature>
<name>A0ABQ3KYC9_9ALTE</name>
<keyword evidence="1" id="KW-0812">Transmembrane</keyword>
<proteinExistence type="predicted"/>
<feature type="transmembrane region" description="Helical" evidence="1">
    <location>
        <begin position="37"/>
        <end position="59"/>
    </location>
</feature>
<accession>A0ABQ3KYC9</accession>
<keyword evidence="1" id="KW-1133">Transmembrane helix</keyword>
<feature type="transmembrane region" description="Helical" evidence="1">
    <location>
        <begin position="6"/>
        <end position="25"/>
    </location>
</feature>
<protein>
    <submittedName>
        <fullName evidence="2">Uncharacterized protein</fullName>
    </submittedName>
</protein>
<comment type="caution">
    <text evidence="2">The sequence shown here is derived from an EMBL/GenBank/DDBJ whole genome shotgun (WGS) entry which is preliminary data.</text>
</comment>
<organism evidence="2 3">
    <name type="scientific">Alishewanella longhuensis</name>
    <dbReference type="NCBI Taxonomy" id="1091037"/>
    <lineage>
        <taxon>Bacteria</taxon>
        <taxon>Pseudomonadati</taxon>
        <taxon>Pseudomonadota</taxon>
        <taxon>Gammaproteobacteria</taxon>
        <taxon>Alteromonadales</taxon>
        <taxon>Alteromonadaceae</taxon>
        <taxon>Alishewanella</taxon>
    </lineage>
</organism>
<keyword evidence="1" id="KW-0472">Membrane</keyword>
<evidence type="ECO:0000313" key="2">
    <source>
        <dbReference type="EMBL" id="GHG60968.1"/>
    </source>
</evidence>
<reference evidence="3" key="1">
    <citation type="journal article" date="2019" name="Int. J. Syst. Evol. Microbiol.">
        <title>The Global Catalogue of Microorganisms (GCM) 10K type strain sequencing project: providing services to taxonomists for standard genome sequencing and annotation.</title>
        <authorList>
            <consortium name="The Broad Institute Genomics Platform"/>
            <consortium name="The Broad Institute Genome Sequencing Center for Infectious Disease"/>
            <person name="Wu L."/>
            <person name="Ma J."/>
        </authorList>
    </citation>
    <scope>NUCLEOTIDE SEQUENCE [LARGE SCALE GENOMIC DNA]</scope>
    <source>
        <strain evidence="3">CGMCC 1.7003</strain>
    </source>
</reference>
<dbReference type="EMBL" id="BNAO01000001">
    <property type="protein sequence ID" value="GHG60968.1"/>
    <property type="molecule type" value="Genomic_DNA"/>
</dbReference>
<gene>
    <name evidence="2" type="ORF">GCM10010919_04960</name>
</gene>
<dbReference type="RefSeq" id="WP_189429798.1">
    <property type="nucleotide sequence ID" value="NZ_BNAO01000001.1"/>
</dbReference>